<name>A0A6B2GZZ8_9BACT</name>
<reference evidence="4 5" key="1">
    <citation type="submission" date="2020-01" db="EMBL/GenBank/DDBJ databases">
        <authorList>
            <person name="Kim M.K."/>
        </authorList>
    </citation>
    <scope>NUCLEOTIDE SEQUENCE [LARGE SCALE GENOMIC DNA]</scope>
    <source>
        <strain evidence="4 5">BT213</strain>
    </source>
</reference>
<gene>
    <name evidence="4" type="ORF">GWO68_06885</name>
</gene>
<evidence type="ECO:0000313" key="5">
    <source>
        <dbReference type="Proteomes" id="UP000478546"/>
    </source>
</evidence>
<comment type="similarity">
    <text evidence="1">Belongs to the outer membrane porin (Opr) (TC 1.B.25) family.</text>
</comment>
<sequence>MSKKYINSKFWVITIVALQVQVEVVMGQKIIPSDRIKSANVSNNVLLPQDTIAQIMQLGKSASGDTAHYKTINAFLKKGKFTGQLRSYFMATDNTADYPDYYAMALGTGLGYESAKFHGLQVGVSGSFIFNVWSNTLGPDPETGLSSRYEIGLFDMLHPNDKRELGRLETLYLRYNYKKSTATVGRQKITTTFINPQDGRMRPTLVNALWLETKETEKLTLLGGWIFGMGPRSTQDWFRVEESIGSSPVGRSVFGGPSQFKGNISSAGMAVAGITYQPSKNLKTSLWHYYTDNLFNLTFSQTDVAIPVTQSKQQTIVLGFQVGYQAATGNGGNTDQLKAYMPRGSETWLISSKLGYKTPRIETSLNYTRIADQGRFLFPREWGIEPFYTFLPRERLEGASGVHSFAFITDIKFSEQWKARAGYSLTEMPDVKDVLKNKYAIPSYGHLQLMTNYSFTGLLEGLNVQALFVYKNGWDETYNTPNFIVNKVDMSHYSLVMNYSF</sequence>
<dbReference type="AlphaFoldDB" id="A0A6B2GZZ8"/>
<dbReference type="Pfam" id="PF03573">
    <property type="entry name" value="OprD"/>
    <property type="match status" value="1"/>
</dbReference>
<organism evidence="4 5">
    <name type="scientific">Pontibacter fetidus</name>
    <dbReference type="NCBI Taxonomy" id="2700082"/>
    <lineage>
        <taxon>Bacteria</taxon>
        <taxon>Pseudomonadati</taxon>
        <taxon>Bacteroidota</taxon>
        <taxon>Cytophagia</taxon>
        <taxon>Cytophagales</taxon>
        <taxon>Hymenobacteraceae</taxon>
        <taxon>Pontibacter</taxon>
    </lineage>
</organism>
<dbReference type="InterPro" id="IPR023614">
    <property type="entry name" value="Porin_dom_sf"/>
</dbReference>
<keyword evidence="3" id="KW-0732">Signal</keyword>
<dbReference type="InterPro" id="IPR005318">
    <property type="entry name" value="OM_porin_bac"/>
</dbReference>
<protein>
    <submittedName>
        <fullName evidence="4">OprD family porin</fullName>
    </submittedName>
</protein>
<dbReference type="Gene3D" id="2.40.160.10">
    <property type="entry name" value="Porin"/>
    <property type="match status" value="1"/>
</dbReference>
<comment type="caution">
    <text evidence="4">The sequence shown here is derived from an EMBL/GenBank/DDBJ whole genome shotgun (WGS) entry which is preliminary data.</text>
</comment>
<dbReference type="EMBL" id="JAAEAA010000007">
    <property type="protein sequence ID" value="NDK55633.1"/>
    <property type="molecule type" value="Genomic_DNA"/>
</dbReference>
<keyword evidence="5" id="KW-1185">Reference proteome</keyword>
<proteinExistence type="inferred from homology"/>
<dbReference type="GO" id="GO:0016020">
    <property type="term" value="C:membrane"/>
    <property type="evidence" value="ECO:0007669"/>
    <property type="project" value="InterPro"/>
</dbReference>
<evidence type="ECO:0000256" key="3">
    <source>
        <dbReference type="ARBA" id="ARBA00022729"/>
    </source>
</evidence>
<evidence type="ECO:0000256" key="2">
    <source>
        <dbReference type="ARBA" id="ARBA00022448"/>
    </source>
</evidence>
<evidence type="ECO:0000313" key="4">
    <source>
        <dbReference type="EMBL" id="NDK55633.1"/>
    </source>
</evidence>
<dbReference type="RefSeq" id="WP_162345697.1">
    <property type="nucleotide sequence ID" value="NZ_JAAEAA010000007.1"/>
</dbReference>
<dbReference type="Proteomes" id="UP000478546">
    <property type="component" value="Unassembled WGS sequence"/>
</dbReference>
<keyword evidence="2" id="KW-0813">Transport</keyword>
<accession>A0A6B2GZZ8</accession>
<evidence type="ECO:0000256" key="1">
    <source>
        <dbReference type="ARBA" id="ARBA00009075"/>
    </source>
</evidence>